<comment type="caution">
    <text evidence="1">The sequence shown here is derived from an EMBL/GenBank/DDBJ whole genome shotgun (WGS) entry which is preliminary data.</text>
</comment>
<dbReference type="EMBL" id="MU274906">
    <property type="protein sequence ID" value="KAI0091269.1"/>
    <property type="molecule type" value="Genomic_DNA"/>
</dbReference>
<proteinExistence type="predicted"/>
<evidence type="ECO:0000313" key="2">
    <source>
        <dbReference type="Proteomes" id="UP001055072"/>
    </source>
</evidence>
<dbReference type="Proteomes" id="UP001055072">
    <property type="component" value="Unassembled WGS sequence"/>
</dbReference>
<evidence type="ECO:0000313" key="1">
    <source>
        <dbReference type="EMBL" id="KAI0091269.1"/>
    </source>
</evidence>
<organism evidence="1 2">
    <name type="scientific">Irpex rosettiformis</name>
    <dbReference type="NCBI Taxonomy" id="378272"/>
    <lineage>
        <taxon>Eukaryota</taxon>
        <taxon>Fungi</taxon>
        <taxon>Dikarya</taxon>
        <taxon>Basidiomycota</taxon>
        <taxon>Agaricomycotina</taxon>
        <taxon>Agaricomycetes</taxon>
        <taxon>Polyporales</taxon>
        <taxon>Irpicaceae</taxon>
        <taxon>Irpex</taxon>
    </lineage>
</organism>
<reference evidence="1" key="1">
    <citation type="journal article" date="2021" name="Environ. Microbiol.">
        <title>Gene family expansions and transcriptome signatures uncover fungal adaptations to wood decay.</title>
        <authorList>
            <person name="Hage H."/>
            <person name="Miyauchi S."/>
            <person name="Viragh M."/>
            <person name="Drula E."/>
            <person name="Min B."/>
            <person name="Chaduli D."/>
            <person name="Navarro D."/>
            <person name="Favel A."/>
            <person name="Norest M."/>
            <person name="Lesage-Meessen L."/>
            <person name="Balint B."/>
            <person name="Merenyi Z."/>
            <person name="de Eugenio L."/>
            <person name="Morin E."/>
            <person name="Martinez A.T."/>
            <person name="Baldrian P."/>
            <person name="Stursova M."/>
            <person name="Martinez M.J."/>
            <person name="Novotny C."/>
            <person name="Magnuson J.K."/>
            <person name="Spatafora J.W."/>
            <person name="Maurice S."/>
            <person name="Pangilinan J."/>
            <person name="Andreopoulos W."/>
            <person name="LaButti K."/>
            <person name="Hundley H."/>
            <person name="Na H."/>
            <person name="Kuo A."/>
            <person name="Barry K."/>
            <person name="Lipzen A."/>
            <person name="Henrissat B."/>
            <person name="Riley R."/>
            <person name="Ahrendt S."/>
            <person name="Nagy L.G."/>
            <person name="Grigoriev I.V."/>
            <person name="Martin F."/>
            <person name="Rosso M.N."/>
        </authorList>
    </citation>
    <scope>NUCLEOTIDE SEQUENCE</scope>
    <source>
        <strain evidence="1">CBS 384.51</strain>
    </source>
</reference>
<keyword evidence="2" id="KW-1185">Reference proteome</keyword>
<sequence>MGEGSTFTLINATAYDWHRTAQRSYQMDKWNFPESIPAGTTANVEVEFDENVFRKKADDAGEVVYSLSGTSASFQLQARAPKGKFKLQAYLEGLATVSNPQGSTIDLGWHEDGVTPFILSGTTDKFSSSNPPADWMQKNLASLGHRQLRELCIPGSHDSGMSVITGHTGFADPGLVLTQSHNVGGQLAFGARYFDIRPVISAGVFSTGHYSKVPVETIGWQGANGQMIQDIIQQINEFTENNKELVVLNFGHDLNTDVGRQYRPMNQEEYDRLFELLTGIRDLYVVEGDDPTTIDLSTLPLNRFISSGRAAVLVIIEPGSIQLGDYSRRGFYKYHQFNVYNSYSDDNDLNDMVVDQLDKMRKQRSSPDSQLFLLSWTLTQQVDNIVAGQTILKLARKARPALFTKLLQACSPQTYPNILYLDNWLSSDYTALAMAINDMSGL</sequence>
<gene>
    <name evidence="1" type="ORF">BDY19DRAFT_695026</name>
</gene>
<protein>
    <submittedName>
        <fullName evidence="1">PLC-like phosphodiesterase</fullName>
    </submittedName>
</protein>
<name>A0ACB8UAX0_9APHY</name>
<accession>A0ACB8UAX0</accession>